<dbReference type="GO" id="GO:0035721">
    <property type="term" value="P:intraciliary retrograde transport"/>
    <property type="evidence" value="ECO:0007669"/>
    <property type="project" value="InterPro"/>
</dbReference>
<keyword evidence="3" id="KW-0853">WD repeat</keyword>
<dbReference type="OrthoDB" id="10250638at2759"/>
<evidence type="ECO:0000256" key="2">
    <source>
        <dbReference type="ARBA" id="ARBA00022490"/>
    </source>
</evidence>
<dbReference type="InterPro" id="IPR056170">
    <property type="entry name" value="Znf_IFT121-like"/>
</dbReference>
<evidence type="ECO:0000313" key="12">
    <source>
        <dbReference type="Proteomes" id="UP000038040"/>
    </source>
</evidence>
<evidence type="ECO:0000313" key="13">
    <source>
        <dbReference type="Proteomes" id="UP000274756"/>
    </source>
</evidence>
<dbReference type="STRING" id="318479.A0A0N4UN29"/>
<proteinExistence type="predicted"/>
<keyword evidence="6" id="KW-0969">Cilium</keyword>
<keyword evidence="5" id="KW-0970">Cilium biogenesis/degradation</keyword>
<evidence type="ECO:0000313" key="11">
    <source>
        <dbReference type="EMBL" id="VDN53041.1"/>
    </source>
</evidence>
<gene>
    <name evidence="11" type="ORF">DME_LOCUS3014</name>
</gene>
<feature type="domain" description="IFT121-like zinc finger" evidence="9">
    <location>
        <begin position="575"/>
        <end position="618"/>
    </location>
</feature>
<keyword evidence="4" id="KW-0677">Repeat</keyword>
<dbReference type="PANTHER" id="PTHR14920">
    <property type="entry name" value="OSMOTIC AVOIDANCE ABNORMAL PROTEIN 1/WD REPEAT MEMBRANE PROTEIN"/>
    <property type="match status" value="1"/>
</dbReference>
<evidence type="ECO:0000256" key="5">
    <source>
        <dbReference type="ARBA" id="ARBA00022794"/>
    </source>
</evidence>
<evidence type="ECO:0000256" key="3">
    <source>
        <dbReference type="ARBA" id="ARBA00022574"/>
    </source>
</evidence>
<evidence type="ECO:0000259" key="9">
    <source>
        <dbReference type="Pfam" id="PF23145"/>
    </source>
</evidence>
<name>A0A0N4UN29_DRAME</name>
<dbReference type="PANTHER" id="PTHR14920:SF0">
    <property type="entry name" value="WD REPEAT DOMAIN 19"/>
    <property type="match status" value="1"/>
</dbReference>
<keyword evidence="2" id="KW-0963">Cytoplasm</keyword>
<protein>
    <submittedName>
        <fullName evidence="14">Intraflagellar transport protein</fullName>
    </submittedName>
</protein>
<dbReference type="WBParaSite" id="DME_0000929201-mRNA-1">
    <property type="protein sequence ID" value="DME_0000929201-mRNA-1"/>
    <property type="gene ID" value="DME_0000929201"/>
</dbReference>
<keyword evidence="7" id="KW-0206">Cytoskeleton</keyword>
<comment type="subcellular location">
    <subcellularLocation>
        <location evidence="1">Cytoplasm</location>
        <location evidence="1">Cytoskeleton</location>
        <location evidence="1">Cilium basal body</location>
    </subcellularLocation>
</comment>
<dbReference type="GO" id="GO:0030991">
    <property type="term" value="C:intraciliary transport particle A"/>
    <property type="evidence" value="ECO:0007669"/>
    <property type="project" value="TreeGrafter"/>
</dbReference>
<dbReference type="Pfam" id="PF24762">
    <property type="entry name" value="TPR_IF140-IFT172"/>
    <property type="match status" value="1"/>
</dbReference>
<organism evidence="12 14">
    <name type="scientific">Dracunculus medinensis</name>
    <name type="common">Guinea worm</name>
    <dbReference type="NCBI Taxonomy" id="318479"/>
    <lineage>
        <taxon>Eukaryota</taxon>
        <taxon>Metazoa</taxon>
        <taxon>Ecdysozoa</taxon>
        <taxon>Nematoda</taxon>
        <taxon>Chromadorea</taxon>
        <taxon>Rhabditida</taxon>
        <taxon>Spirurina</taxon>
        <taxon>Dracunculoidea</taxon>
        <taxon>Dracunculidae</taxon>
        <taxon>Dracunculus</taxon>
    </lineage>
</organism>
<dbReference type="Proteomes" id="UP000038040">
    <property type="component" value="Unplaced"/>
</dbReference>
<dbReference type="EMBL" id="UYYG01000096">
    <property type="protein sequence ID" value="VDN53041.1"/>
    <property type="molecule type" value="Genomic_DNA"/>
</dbReference>
<evidence type="ECO:0000256" key="4">
    <source>
        <dbReference type="ARBA" id="ARBA00022737"/>
    </source>
</evidence>
<evidence type="ECO:0000256" key="7">
    <source>
        <dbReference type="ARBA" id="ARBA00023212"/>
    </source>
</evidence>
<dbReference type="Pfam" id="PF23145">
    <property type="entry name" value="Zf_2nd_IFT121"/>
    <property type="match status" value="1"/>
</dbReference>
<evidence type="ECO:0000256" key="6">
    <source>
        <dbReference type="ARBA" id="ARBA00023069"/>
    </source>
</evidence>
<dbReference type="InterPro" id="IPR056168">
    <property type="entry name" value="TPR_IF140/IFT172/WDR19"/>
</dbReference>
<evidence type="ECO:0000259" key="10">
    <source>
        <dbReference type="Pfam" id="PF24762"/>
    </source>
</evidence>
<reference evidence="11 13" key="2">
    <citation type="submission" date="2018-11" db="EMBL/GenBank/DDBJ databases">
        <authorList>
            <consortium name="Pathogen Informatics"/>
        </authorList>
    </citation>
    <scope>NUCLEOTIDE SEQUENCE [LARGE SCALE GENOMIC DNA]</scope>
</reference>
<dbReference type="Proteomes" id="UP000274756">
    <property type="component" value="Unassembled WGS sequence"/>
</dbReference>
<evidence type="ECO:0000256" key="1">
    <source>
        <dbReference type="ARBA" id="ARBA00004120"/>
    </source>
</evidence>
<dbReference type="GO" id="GO:0060271">
    <property type="term" value="P:cilium assembly"/>
    <property type="evidence" value="ECO:0007669"/>
    <property type="project" value="TreeGrafter"/>
</dbReference>
<dbReference type="GO" id="GO:0005929">
    <property type="term" value="C:cilium"/>
    <property type="evidence" value="ECO:0007669"/>
    <property type="project" value="TreeGrafter"/>
</dbReference>
<keyword evidence="8" id="KW-0966">Cell projection</keyword>
<feature type="domain" description="IF140/IFT172/WDR19 TPR" evidence="10">
    <location>
        <begin position="140"/>
        <end position="390"/>
    </location>
</feature>
<dbReference type="InterPro" id="IPR040379">
    <property type="entry name" value="WDR19/dyf-2"/>
</dbReference>
<evidence type="ECO:0000256" key="8">
    <source>
        <dbReference type="ARBA" id="ARBA00023273"/>
    </source>
</evidence>
<sequence>MVWCLEEILHIEERNLLAGHLALILEQYDAAERLFLQSSKPKEALNMRRDLLHWDKALKLANRFAPDKIPNISKEYAVQLEFIGEYTTALTYYESGLIENVENLTEELWDHNELCKSGIARMSIRIGDIRRGLQIASELQSKAVKRDCAMILEQMKQYNEAAHLYELGGFYDRAAAVCLKAKNWTKVGNLLPHVRSSKIYSQYGKIMEGEKKYKKAALAYKNARDYDNLVRILLNHLDSPEEAVKAVKSSRSTEGAKLVAKFFSKLGDHASAIQFLVLSQCHQEAFQLAETEQKMDVYAEAIDDCGTTRQYIQLADSYAAAQNNTQAGKFYFKAAQYKTALQHLLINGEDLVAMKIAIECVAEAGDPELSRQLIDFLLGEIDGVPKDAKLLFRYYIAMKMNKEAAKIAIIIAREEQNRGAYRMAHRLLFEMQQELIHEKMKIPAELDSNLMLLHSYLIIKNLVKRREDKRAARLLMRVADNISLFPSHSIQILTSAVIECSKAGIENFAFKYAAQLLKPENRKKIDEKYRKKIEAVVRKSDKTVTKEDIKTACPFCDYDTEEYKLTCSSCKNLIPYCIITGRHIVNGDFAVCPSCNFPGYFSEFIKLRDLDEKCPMCNGNLGQVVMSSSEDYLKQKSERIK</sequence>
<accession>A0A0N4UN29</accession>
<evidence type="ECO:0000313" key="14">
    <source>
        <dbReference type="WBParaSite" id="DME_0000929201-mRNA-1"/>
    </source>
</evidence>
<reference evidence="14" key="1">
    <citation type="submission" date="2017-02" db="UniProtKB">
        <authorList>
            <consortium name="WormBaseParasite"/>
        </authorList>
    </citation>
    <scope>IDENTIFICATION</scope>
</reference>
<dbReference type="Gene3D" id="1.25.40.470">
    <property type="match status" value="1"/>
</dbReference>
<keyword evidence="13" id="KW-1185">Reference proteome</keyword>
<dbReference type="AlphaFoldDB" id="A0A0N4UN29"/>